<dbReference type="InterPro" id="IPR015365">
    <property type="entry name" value="Elong-fact-P_C"/>
</dbReference>
<dbReference type="FunFam" id="2.40.50.140:FF:000009">
    <property type="entry name" value="Elongation factor P"/>
    <property type="match status" value="1"/>
</dbReference>
<dbReference type="InterPro" id="IPR013185">
    <property type="entry name" value="Transl_elong_KOW-like"/>
</dbReference>
<dbReference type="Pfam" id="PF08207">
    <property type="entry name" value="EFP_N"/>
    <property type="match status" value="1"/>
</dbReference>
<dbReference type="PANTHER" id="PTHR30053:SF14">
    <property type="entry name" value="TRANSLATION ELONGATION FACTOR KOW-LIKE DOMAIN-CONTAINING PROTEIN"/>
    <property type="match status" value="1"/>
</dbReference>
<name>A0AAJ1MJA4_9SPIO</name>
<evidence type="ECO:0000256" key="9">
    <source>
        <dbReference type="RuleBase" id="RU004389"/>
    </source>
</evidence>
<reference evidence="12 13" key="1">
    <citation type="submission" date="2022-12" db="EMBL/GenBank/DDBJ databases">
        <title>Metagenome assembled genome from gulf of manar.</title>
        <authorList>
            <person name="Kohli P."/>
            <person name="Pk S."/>
            <person name="Venkata Ramana C."/>
            <person name="Sasikala C."/>
        </authorList>
    </citation>
    <scope>NUCLEOTIDE SEQUENCE [LARGE SCALE GENOMIC DNA]</scope>
    <source>
        <strain evidence="12">JB008</strain>
    </source>
</reference>
<dbReference type="GO" id="GO:0003746">
    <property type="term" value="F:translation elongation factor activity"/>
    <property type="evidence" value="ECO:0007669"/>
    <property type="project" value="UniProtKB-UniRule"/>
</dbReference>
<proteinExistence type="inferred from homology"/>
<keyword evidence="6 7" id="KW-0648">Protein biosynthesis</keyword>
<dbReference type="SUPFAM" id="SSF50104">
    <property type="entry name" value="Translation proteins SH3-like domain"/>
    <property type="match status" value="1"/>
</dbReference>
<gene>
    <name evidence="7 12" type="primary">efp</name>
    <name evidence="12" type="ORF">PQJ61_10645</name>
</gene>
<dbReference type="Gene3D" id="2.40.50.140">
    <property type="entry name" value="Nucleic acid-binding proteins"/>
    <property type="match status" value="2"/>
</dbReference>
<evidence type="ECO:0000256" key="7">
    <source>
        <dbReference type="HAMAP-Rule" id="MF_00141"/>
    </source>
</evidence>
<dbReference type="EMBL" id="JAQQAL010000023">
    <property type="protein sequence ID" value="MDC7227208.1"/>
    <property type="molecule type" value="Genomic_DNA"/>
</dbReference>
<dbReference type="InterPro" id="IPR011768">
    <property type="entry name" value="Transl_elongation_fac_P"/>
</dbReference>
<dbReference type="SUPFAM" id="SSF50249">
    <property type="entry name" value="Nucleic acid-binding proteins"/>
    <property type="match status" value="2"/>
</dbReference>
<dbReference type="Gene3D" id="2.30.30.30">
    <property type="match status" value="1"/>
</dbReference>
<evidence type="ECO:0000256" key="3">
    <source>
        <dbReference type="ARBA" id="ARBA00009479"/>
    </source>
</evidence>
<evidence type="ECO:0000256" key="1">
    <source>
        <dbReference type="ARBA" id="ARBA00004496"/>
    </source>
</evidence>
<dbReference type="NCBIfam" id="NF001810">
    <property type="entry name" value="PRK00529.1"/>
    <property type="match status" value="1"/>
</dbReference>
<evidence type="ECO:0000256" key="4">
    <source>
        <dbReference type="ARBA" id="ARBA00022490"/>
    </source>
</evidence>
<evidence type="ECO:0000259" key="10">
    <source>
        <dbReference type="SMART" id="SM00841"/>
    </source>
</evidence>
<comment type="pathway">
    <text evidence="2 7">Protein biosynthesis; polypeptide chain elongation.</text>
</comment>
<comment type="function">
    <text evidence="7">Involved in peptide bond synthesis. Stimulates efficient translation and peptide-bond synthesis on native or reconstituted 70S ribosomes in vitro. Probably functions indirectly by altering the affinity of the ribosome for aminoacyl-tRNA, thus increasing their reactivity as acceptors for peptidyl transferase.</text>
</comment>
<dbReference type="GO" id="GO:0043043">
    <property type="term" value="P:peptide biosynthetic process"/>
    <property type="evidence" value="ECO:0007669"/>
    <property type="project" value="InterPro"/>
</dbReference>
<dbReference type="FunFam" id="2.30.30.30:FF:000003">
    <property type="entry name" value="Elongation factor P"/>
    <property type="match status" value="1"/>
</dbReference>
<evidence type="ECO:0000256" key="2">
    <source>
        <dbReference type="ARBA" id="ARBA00004815"/>
    </source>
</evidence>
<evidence type="ECO:0000256" key="8">
    <source>
        <dbReference type="NCBIfam" id="TIGR00038"/>
    </source>
</evidence>
<accession>A0AAJ1MJA4</accession>
<dbReference type="InterPro" id="IPR008991">
    <property type="entry name" value="Translation_prot_SH3-like_sf"/>
</dbReference>
<dbReference type="Pfam" id="PF01132">
    <property type="entry name" value="EFP"/>
    <property type="match status" value="1"/>
</dbReference>
<protein>
    <recommendedName>
        <fullName evidence="7 8">Elongation factor P</fullName>
        <shortName evidence="7">EF-P</shortName>
    </recommendedName>
</protein>
<dbReference type="CDD" id="cd04470">
    <property type="entry name" value="S1_EF-P_repeat_1"/>
    <property type="match status" value="1"/>
</dbReference>
<dbReference type="NCBIfam" id="TIGR00038">
    <property type="entry name" value="efp"/>
    <property type="match status" value="1"/>
</dbReference>
<evidence type="ECO:0000256" key="6">
    <source>
        <dbReference type="ARBA" id="ARBA00022917"/>
    </source>
</evidence>
<sequence>MIKAGQIDKGMFLYVKNAPYLVAEREFVNPGKGSAFVRLKLKNLLDGSVLKETMKSQDNVEDISVEDKDCQYLYSDGESFHFMDQETYDQFEIPVKSMEDKALYMKDGETYSVIVWDEKPIDIKIPYKVVYEVTEAAEALKGDTVTGATKIITVETGLKVKVPIFIKQGEKILVNTDTGEYVERVNK</sequence>
<dbReference type="InterPro" id="IPR012340">
    <property type="entry name" value="NA-bd_OB-fold"/>
</dbReference>
<dbReference type="PIRSF" id="PIRSF005901">
    <property type="entry name" value="EF-P"/>
    <property type="match status" value="1"/>
</dbReference>
<dbReference type="SMART" id="SM01185">
    <property type="entry name" value="EFP"/>
    <property type="match status" value="1"/>
</dbReference>
<dbReference type="CDD" id="cd05794">
    <property type="entry name" value="S1_EF-P_repeat_2"/>
    <property type="match status" value="1"/>
</dbReference>
<dbReference type="PANTHER" id="PTHR30053">
    <property type="entry name" value="ELONGATION FACTOR P"/>
    <property type="match status" value="1"/>
</dbReference>
<dbReference type="FunFam" id="2.40.50.140:FF:000004">
    <property type="entry name" value="Elongation factor P"/>
    <property type="match status" value="1"/>
</dbReference>
<feature type="domain" description="Elongation factor P C-terminal" evidence="10">
    <location>
        <begin position="129"/>
        <end position="184"/>
    </location>
</feature>
<comment type="subcellular location">
    <subcellularLocation>
        <location evidence="1 7">Cytoplasm</location>
    </subcellularLocation>
</comment>
<dbReference type="Proteomes" id="UP001221217">
    <property type="component" value="Unassembled WGS sequence"/>
</dbReference>
<comment type="caution">
    <text evidence="12">The sequence shown here is derived from an EMBL/GenBank/DDBJ whole genome shotgun (WGS) entry which is preliminary data.</text>
</comment>
<comment type="similarity">
    <text evidence="3 7 9">Belongs to the elongation factor P family.</text>
</comment>
<dbReference type="InterPro" id="IPR020599">
    <property type="entry name" value="Transl_elong_fac_P/YeiP"/>
</dbReference>
<organism evidence="12 13">
    <name type="scientific">Candidatus Thalassospirochaeta sargassi</name>
    <dbReference type="NCBI Taxonomy" id="3119039"/>
    <lineage>
        <taxon>Bacteria</taxon>
        <taxon>Pseudomonadati</taxon>
        <taxon>Spirochaetota</taxon>
        <taxon>Spirochaetia</taxon>
        <taxon>Spirochaetales</taxon>
        <taxon>Spirochaetaceae</taxon>
        <taxon>Candidatus Thalassospirochaeta</taxon>
    </lineage>
</organism>
<dbReference type="GO" id="GO:0005829">
    <property type="term" value="C:cytosol"/>
    <property type="evidence" value="ECO:0007669"/>
    <property type="project" value="UniProtKB-ARBA"/>
</dbReference>
<evidence type="ECO:0000256" key="5">
    <source>
        <dbReference type="ARBA" id="ARBA00022768"/>
    </source>
</evidence>
<dbReference type="AlphaFoldDB" id="A0AAJ1MJA4"/>
<evidence type="ECO:0000313" key="13">
    <source>
        <dbReference type="Proteomes" id="UP001221217"/>
    </source>
</evidence>
<keyword evidence="5 7" id="KW-0251">Elongation factor</keyword>
<evidence type="ECO:0000313" key="12">
    <source>
        <dbReference type="EMBL" id="MDC7227208.1"/>
    </source>
</evidence>
<dbReference type="InterPro" id="IPR001059">
    <property type="entry name" value="Transl_elong_P/YeiP_cen"/>
</dbReference>
<evidence type="ECO:0000259" key="11">
    <source>
        <dbReference type="SMART" id="SM01185"/>
    </source>
</evidence>
<dbReference type="Pfam" id="PF09285">
    <property type="entry name" value="Elong-fact-P_C"/>
    <property type="match status" value="1"/>
</dbReference>
<dbReference type="HAMAP" id="MF_00141">
    <property type="entry name" value="EF_P"/>
    <property type="match status" value="1"/>
</dbReference>
<feature type="domain" description="Translation elongation factor P/YeiP central" evidence="11">
    <location>
        <begin position="67"/>
        <end position="121"/>
    </location>
</feature>
<dbReference type="SMART" id="SM00841">
    <property type="entry name" value="Elong-fact-P_C"/>
    <property type="match status" value="1"/>
</dbReference>
<dbReference type="InterPro" id="IPR014722">
    <property type="entry name" value="Rib_uL2_dom2"/>
</dbReference>
<keyword evidence="4 7" id="KW-0963">Cytoplasm</keyword>